<feature type="region of interest" description="Disordered" evidence="1">
    <location>
        <begin position="86"/>
        <end position="119"/>
    </location>
</feature>
<evidence type="ECO:0000313" key="2">
    <source>
        <dbReference type="EMBL" id="OQU86698.1"/>
    </source>
</evidence>
<protein>
    <submittedName>
        <fullName evidence="2">Uncharacterized protein</fullName>
    </submittedName>
</protein>
<sequence length="130" mass="15109">MNAGIIRHGRTNHLRALVMMDRSDAASLKARKSKDKDAVLLLNWEYYLRWRSKVNHHARQTNTRFNQSGKLTWAGQHGWMEQFRKVNKKKQTEQNTHKSSTPMNNEEKRNLNHRSAQTDGSTGWLAALLA</sequence>
<name>A0A1W0VX30_SORBI</name>
<dbReference type="EMBL" id="CM000762">
    <property type="protein sequence ID" value="OQU86698.1"/>
    <property type="molecule type" value="Genomic_DNA"/>
</dbReference>
<dbReference type="AlphaFoldDB" id="A0A1W0VX30"/>
<dbReference type="InParanoid" id="A0A1W0VX30"/>
<dbReference type="Gramene" id="OQU86698">
    <property type="protein sequence ID" value="OQU86698"/>
    <property type="gene ID" value="SORBI_3003G130650"/>
</dbReference>
<reference evidence="3" key="2">
    <citation type="journal article" date="2018" name="Plant J.">
        <title>The Sorghum bicolor reference genome: improved assembly, gene annotations, a transcriptome atlas, and signatures of genome organization.</title>
        <authorList>
            <person name="McCormick R.F."/>
            <person name="Truong S.K."/>
            <person name="Sreedasyam A."/>
            <person name="Jenkins J."/>
            <person name="Shu S."/>
            <person name="Sims D."/>
            <person name="Kennedy M."/>
            <person name="Amirebrahimi M."/>
            <person name="Weers B.D."/>
            <person name="McKinley B."/>
            <person name="Mattison A."/>
            <person name="Morishige D.T."/>
            <person name="Grimwood J."/>
            <person name="Schmutz J."/>
            <person name="Mullet J.E."/>
        </authorList>
    </citation>
    <scope>NUCLEOTIDE SEQUENCE [LARGE SCALE GENOMIC DNA]</scope>
    <source>
        <strain evidence="3">cv. BTx623</strain>
    </source>
</reference>
<dbReference type="Proteomes" id="UP000000768">
    <property type="component" value="Chromosome 3"/>
</dbReference>
<proteinExistence type="predicted"/>
<evidence type="ECO:0000313" key="3">
    <source>
        <dbReference type="Proteomes" id="UP000000768"/>
    </source>
</evidence>
<keyword evidence="3" id="KW-1185">Reference proteome</keyword>
<reference evidence="2 3" key="1">
    <citation type="journal article" date="2009" name="Nature">
        <title>The Sorghum bicolor genome and the diversification of grasses.</title>
        <authorList>
            <person name="Paterson A.H."/>
            <person name="Bowers J.E."/>
            <person name="Bruggmann R."/>
            <person name="Dubchak I."/>
            <person name="Grimwood J."/>
            <person name="Gundlach H."/>
            <person name="Haberer G."/>
            <person name="Hellsten U."/>
            <person name="Mitros T."/>
            <person name="Poliakov A."/>
            <person name="Schmutz J."/>
            <person name="Spannagl M."/>
            <person name="Tang H."/>
            <person name="Wang X."/>
            <person name="Wicker T."/>
            <person name="Bharti A.K."/>
            <person name="Chapman J."/>
            <person name="Feltus F.A."/>
            <person name="Gowik U."/>
            <person name="Grigoriev I.V."/>
            <person name="Lyons E."/>
            <person name="Maher C.A."/>
            <person name="Martis M."/>
            <person name="Narechania A."/>
            <person name="Otillar R.P."/>
            <person name="Penning B.W."/>
            <person name="Salamov A.A."/>
            <person name="Wang Y."/>
            <person name="Zhang L."/>
            <person name="Carpita N.C."/>
            <person name="Freeling M."/>
            <person name="Gingle A.R."/>
            <person name="Hash C.T."/>
            <person name="Keller B."/>
            <person name="Klein P."/>
            <person name="Kresovich S."/>
            <person name="McCann M.C."/>
            <person name="Ming R."/>
            <person name="Peterson D.G."/>
            <person name="Mehboob-ur-Rahman"/>
            <person name="Ware D."/>
            <person name="Westhoff P."/>
            <person name="Mayer K.F."/>
            <person name="Messing J."/>
            <person name="Rokhsar D.S."/>
        </authorList>
    </citation>
    <scope>NUCLEOTIDE SEQUENCE [LARGE SCALE GENOMIC DNA]</scope>
    <source>
        <strain evidence="3">cv. BTx623</strain>
    </source>
</reference>
<evidence type="ECO:0000256" key="1">
    <source>
        <dbReference type="SAM" id="MobiDB-lite"/>
    </source>
</evidence>
<accession>A0A1W0VX30</accession>
<gene>
    <name evidence="2" type="ORF">SORBI_3003G130650</name>
</gene>
<organism evidence="2 3">
    <name type="scientific">Sorghum bicolor</name>
    <name type="common">Sorghum</name>
    <name type="synonym">Sorghum vulgare</name>
    <dbReference type="NCBI Taxonomy" id="4558"/>
    <lineage>
        <taxon>Eukaryota</taxon>
        <taxon>Viridiplantae</taxon>
        <taxon>Streptophyta</taxon>
        <taxon>Embryophyta</taxon>
        <taxon>Tracheophyta</taxon>
        <taxon>Spermatophyta</taxon>
        <taxon>Magnoliopsida</taxon>
        <taxon>Liliopsida</taxon>
        <taxon>Poales</taxon>
        <taxon>Poaceae</taxon>
        <taxon>PACMAD clade</taxon>
        <taxon>Panicoideae</taxon>
        <taxon>Andropogonodae</taxon>
        <taxon>Andropogoneae</taxon>
        <taxon>Sorghinae</taxon>
        <taxon>Sorghum</taxon>
    </lineage>
</organism>